<proteinExistence type="predicted"/>
<organism evidence="2 3">
    <name type="scientific">Oceanicoccus sagamiensis</name>
    <dbReference type="NCBI Taxonomy" id="716816"/>
    <lineage>
        <taxon>Bacteria</taxon>
        <taxon>Pseudomonadati</taxon>
        <taxon>Pseudomonadota</taxon>
        <taxon>Gammaproteobacteria</taxon>
        <taxon>Cellvibrionales</taxon>
        <taxon>Spongiibacteraceae</taxon>
        <taxon>Oceanicoccus</taxon>
    </lineage>
</organism>
<keyword evidence="3" id="KW-1185">Reference proteome</keyword>
<dbReference type="STRING" id="716816.BST96_17645"/>
<dbReference type="AlphaFoldDB" id="A0A1X9NF30"/>
<name>A0A1X9NF30_9GAMM</name>
<evidence type="ECO:0000313" key="2">
    <source>
        <dbReference type="EMBL" id="ARN75771.1"/>
    </source>
</evidence>
<protein>
    <submittedName>
        <fullName evidence="2">DUF2986 domain-containing protein</fullName>
    </submittedName>
</protein>
<dbReference type="EMBL" id="CP019343">
    <property type="protein sequence ID" value="ARN75771.1"/>
    <property type="molecule type" value="Genomic_DNA"/>
</dbReference>
<dbReference type="KEGG" id="osg:BST96_17645"/>
<sequence length="54" mass="6365">MNRKKRINKILTQKAKKANTKNNPKNKARYISKAERAALEQQQKQQEESQPNDQ</sequence>
<evidence type="ECO:0000313" key="3">
    <source>
        <dbReference type="Proteomes" id="UP000193450"/>
    </source>
</evidence>
<feature type="region of interest" description="Disordered" evidence="1">
    <location>
        <begin position="1"/>
        <end position="28"/>
    </location>
</feature>
<dbReference type="Pfam" id="PF11661">
    <property type="entry name" value="DUF2986"/>
    <property type="match status" value="1"/>
</dbReference>
<dbReference type="Proteomes" id="UP000193450">
    <property type="component" value="Chromosome"/>
</dbReference>
<evidence type="ECO:0000256" key="1">
    <source>
        <dbReference type="SAM" id="MobiDB-lite"/>
    </source>
</evidence>
<dbReference type="RefSeq" id="WP_085759964.1">
    <property type="nucleotide sequence ID" value="NZ_CP019343.1"/>
</dbReference>
<gene>
    <name evidence="2" type="ORF">BST96_17645</name>
</gene>
<dbReference type="InterPro" id="IPR021677">
    <property type="entry name" value="DUF2986"/>
</dbReference>
<feature type="region of interest" description="Disordered" evidence="1">
    <location>
        <begin position="35"/>
        <end position="54"/>
    </location>
</feature>
<reference evidence="2 3" key="1">
    <citation type="submission" date="2016-11" db="EMBL/GenBank/DDBJ databases">
        <title>Trade-off between light-utilization and light-protection in marine flavobacteria.</title>
        <authorList>
            <person name="Kumagai Y."/>
        </authorList>
    </citation>
    <scope>NUCLEOTIDE SEQUENCE [LARGE SCALE GENOMIC DNA]</scope>
    <source>
        <strain evidence="2 3">NBRC 107125</strain>
    </source>
</reference>
<accession>A0A1X9NF30</accession>